<dbReference type="GO" id="GO:0006749">
    <property type="term" value="P:glutathione metabolic process"/>
    <property type="evidence" value="ECO:0007669"/>
    <property type="project" value="TreeGrafter"/>
</dbReference>
<dbReference type="Pfam" id="PF19278">
    <property type="entry name" value="Hydant_A_C"/>
    <property type="match status" value="1"/>
</dbReference>
<accession>A0A645FCW4</accession>
<evidence type="ECO:0000259" key="1">
    <source>
        <dbReference type="Pfam" id="PF19278"/>
    </source>
</evidence>
<reference evidence="2" key="1">
    <citation type="submission" date="2019-08" db="EMBL/GenBank/DDBJ databases">
        <authorList>
            <person name="Kucharzyk K."/>
            <person name="Murdoch R.W."/>
            <person name="Higgins S."/>
            <person name="Loffler F."/>
        </authorList>
    </citation>
    <scope>NUCLEOTIDE SEQUENCE</scope>
</reference>
<gene>
    <name evidence="2" type="ORF">SDC9_157629</name>
</gene>
<evidence type="ECO:0000313" key="2">
    <source>
        <dbReference type="EMBL" id="MPN10334.1"/>
    </source>
</evidence>
<proteinExistence type="predicted"/>
<dbReference type="PANTHER" id="PTHR11365:SF23">
    <property type="entry name" value="HYPOTHETICAL 5-OXOPROLINASE (EUROFUNG)-RELATED"/>
    <property type="match status" value="1"/>
</dbReference>
<dbReference type="GO" id="GO:0005829">
    <property type="term" value="C:cytosol"/>
    <property type="evidence" value="ECO:0007669"/>
    <property type="project" value="TreeGrafter"/>
</dbReference>
<protein>
    <recommendedName>
        <fullName evidence="1">Acetophenone carboxylase-like C-terminal domain-containing protein</fullName>
    </recommendedName>
</protein>
<feature type="domain" description="Acetophenone carboxylase-like C-terminal" evidence="1">
    <location>
        <begin position="3"/>
        <end position="144"/>
    </location>
</feature>
<dbReference type="EMBL" id="VSSQ01056478">
    <property type="protein sequence ID" value="MPN10334.1"/>
    <property type="molecule type" value="Genomic_DNA"/>
</dbReference>
<organism evidence="2">
    <name type="scientific">bioreactor metagenome</name>
    <dbReference type="NCBI Taxonomy" id="1076179"/>
    <lineage>
        <taxon>unclassified sequences</taxon>
        <taxon>metagenomes</taxon>
        <taxon>ecological metagenomes</taxon>
    </lineage>
</organism>
<dbReference type="InterPro" id="IPR045079">
    <property type="entry name" value="Oxoprolinase-like"/>
</dbReference>
<dbReference type="InterPro" id="IPR049517">
    <property type="entry name" value="ACX-like_C"/>
</dbReference>
<dbReference type="AlphaFoldDB" id="A0A645FCW4"/>
<dbReference type="PANTHER" id="PTHR11365">
    <property type="entry name" value="5-OXOPROLINASE RELATED"/>
    <property type="match status" value="1"/>
</dbReference>
<comment type="caution">
    <text evidence="2">The sequence shown here is derived from an EMBL/GenBank/DDBJ whole genome shotgun (WGS) entry which is preliminary data.</text>
</comment>
<sequence length="154" mass="17206">MICQYYVDMRYIGQEHTVKVSVPTVPLKEEDKEVIKQRFHEAHEQAYTFRLANAAVEIVNYHLVANGGLTRPELRKISPQAGDGEDAKISVRPVCFNEIGWLDTPVYNRYGLGSGAKFSGPVVIEEKTSSTVVYPGQNVTVDEYGNLIVTEEGE</sequence>
<name>A0A645FCW4_9ZZZZ</name>
<dbReference type="GO" id="GO:0017168">
    <property type="term" value="F:5-oxoprolinase (ATP-hydrolyzing) activity"/>
    <property type="evidence" value="ECO:0007669"/>
    <property type="project" value="TreeGrafter"/>
</dbReference>